<gene>
    <name evidence="2" type="ORF">GCM10010346_53620</name>
</gene>
<organism evidence="2 3">
    <name type="scientific">Streptomyces chryseus</name>
    <dbReference type="NCBI Taxonomy" id="68186"/>
    <lineage>
        <taxon>Bacteria</taxon>
        <taxon>Bacillati</taxon>
        <taxon>Actinomycetota</taxon>
        <taxon>Actinomycetes</taxon>
        <taxon>Kitasatosporales</taxon>
        <taxon>Streptomycetaceae</taxon>
        <taxon>Streptomyces</taxon>
    </lineage>
</organism>
<dbReference type="Proteomes" id="UP000599437">
    <property type="component" value="Unassembled WGS sequence"/>
</dbReference>
<protein>
    <recommendedName>
        <fullName evidence="4">HEAT repeat domain-containing protein</fullName>
    </recommendedName>
</protein>
<proteinExistence type="predicted"/>
<evidence type="ECO:0000313" key="2">
    <source>
        <dbReference type="EMBL" id="GHB23211.1"/>
    </source>
</evidence>
<dbReference type="EMBL" id="BMVO01000023">
    <property type="protein sequence ID" value="GHB23211.1"/>
    <property type="molecule type" value="Genomic_DNA"/>
</dbReference>
<sequence length="260" mass="27607">MDDLRDQDELRARARAGDRSAGCRLAELLAGQGHVEEAIAVVRALPSGAAVRNLLIRLLLRAGHIEEVRAMAYAGDINARSWLVDLLAAQGRIDDLRTRAEAGDSTAGGRYADWLVEHGAIDELRARTAAGDVISSVRLVPLLARRGRIDDLRELAAAGNTYAGLMALFTELDQVEAALDIVRAGGNDWHIRGRLCDRIVELLTARGRARDALAVAENRAAEGDEDAAGWVVRLRALTGSGAPQGPARPVPGAGGHGTSP</sequence>
<evidence type="ECO:0000256" key="1">
    <source>
        <dbReference type="SAM" id="MobiDB-lite"/>
    </source>
</evidence>
<evidence type="ECO:0000313" key="3">
    <source>
        <dbReference type="Proteomes" id="UP000599437"/>
    </source>
</evidence>
<name>A0ABQ3E212_9ACTN</name>
<dbReference type="RefSeq" id="WP_138894907.1">
    <property type="nucleotide sequence ID" value="NZ_BMVO01000023.1"/>
</dbReference>
<evidence type="ECO:0008006" key="4">
    <source>
        <dbReference type="Google" id="ProtNLM"/>
    </source>
</evidence>
<feature type="region of interest" description="Disordered" evidence="1">
    <location>
        <begin position="240"/>
        <end position="260"/>
    </location>
</feature>
<reference evidence="3" key="1">
    <citation type="journal article" date="2019" name="Int. J. Syst. Evol. Microbiol.">
        <title>The Global Catalogue of Microorganisms (GCM) 10K type strain sequencing project: providing services to taxonomists for standard genome sequencing and annotation.</title>
        <authorList>
            <consortium name="The Broad Institute Genomics Platform"/>
            <consortium name="The Broad Institute Genome Sequencing Center for Infectious Disease"/>
            <person name="Wu L."/>
            <person name="Ma J."/>
        </authorList>
    </citation>
    <scope>NUCLEOTIDE SEQUENCE [LARGE SCALE GENOMIC DNA]</scope>
    <source>
        <strain evidence="3">JCM 4737</strain>
    </source>
</reference>
<accession>A0ABQ3E212</accession>
<keyword evidence="3" id="KW-1185">Reference proteome</keyword>
<comment type="caution">
    <text evidence="2">The sequence shown here is derived from an EMBL/GenBank/DDBJ whole genome shotgun (WGS) entry which is preliminary data.</text>
</comment>